<dbReference type="CDD" id="cd05233">
    <property type="entry name" value="SDR_c"/>
    <property type="match status" value="1"/>
</dbReference>
<keyword evidence="2" id="KW-0560">Oxidoreductase</keyword>
<evidence type="ECO:0000313" key="4">
    <source>
        <dbReference type="Proteomes" id="UP000320300"/>
    </source>
</evidence>
<gene>
    <name evidence="3" type="ORF">SAMN06265348_105355</name>
</gene>
<name>A0A521DG95_9SPHI</name>
<dbReference type="PRINTS" id="PR00081">
    <property type="entry name" value="GDHRDH"/>
</dbReference>
<sequence length="250" mass="26077">MKSLDHKVAIVTGASSGIGEAIAITFAAEGAKVVVSDINEEGGNKVVEKIKSNGGEAVFIKADTSKPEDNERLVAETVKQFGKLDIAVNNAGIGGPAAIAAEYKIEDWDKVIAINLSGVFYGLHYQIPALLANGGGSIINMASVLGQVGTPLSPAYVAAKHGVVGLTKSAALGYADQKIRINSVGPGYIRTPLLEKNTSEEQMEALIKQHPIGRLGESQEIAELVLWLASDKASFVTGTYYAADGGLLAQ</sequence>
<dbReference type="Proteomes" id="UP000320300">
    <property type="component" value="Unassembled WGS sequence"/>
</dbReference>
<dbReference type="NCBIfam" id="NF009466">
    <property type="entry name" value="PRK12826.1-2"/>
    <property type="match status" value="1"/>
</dbReference>
<dbReference type="PANTHER" id="PTHR24321:SF8">
    <property type="entry name" value="ESTRADIOL 17-BETA-DEHYDROGENASE 8-RELATED"/>
    <property type="match status" value="1"/>
</dbReference>
<dbReference type="OrthoDB" id="597477at2"/>
<dbReference type="FunFam" id="3.40.50.720:FF:000084">
    <property type="entry name" value="Short-chain dehydrogenase reductase"/>
    <property type="match status" value="1"/>
</dbReference>
<keyword evidence="4" id="KW-1185">Reference proteome</keyword>
<evidence type="ECO:0000313" key="3">
    <source>
        <dbReference type="EMBL" id="SMO70615.1"/>
    </source>
</evidence>
<dbReference type="InterPro" id="IPR020904">
    <property type="entry name" value="Sc_DH/Rdtase_CS"/>
</dbReference>
<dbReference type="PROSITE" id="PS00061">
    <property type="entry name" value="ADH_SHORT"/>
    <property type="match status" value="1"/>
</dbReference>
<evidence type="ECO:0000256" key="2">
    <source>
        <dbReference type="ARBA" id="ARBA00023002"/>
    </source>
</evidence>
<comment type="similarity">
    <text evidence="1">Belongs to the short-chain dehydrogenases/reductases (SDR) family.</text>
</comment>
<dbReference type="InterPro" id="IPR002347">
    <property type="entry name" value="SDR_fam"/>
</dbReference>
<dbReference type="EMBL" id="FXTN01000005">
    <property type="protein sequence ID" value="SMO70615.1"/>
    <property type="molecule type" value="Genomic_DNA"/>
</dbReference>
<dbReference type="AlphaFoldDB" id="A0A521DG95"/>
<evidence type="ECO:0000256" key="1">
    <source>
        <dbReference type="ARBA" id="ARBA00006484"/>
    </source>
</evidence>
<organism evidence="3 4">
    <name type="scientific">Pedobacter westerhofensis</name>
    <dbReference type="NCBI Taxonomy" id="425512"/>
    <lineage>
        <taxon>Bacteria</taxon>
        <taxon>Pseudomonadati</taxon>
        <taxon>Bacteroidota</taxon>
        <taxon>Sphingobacteriia</taxon>
        <taxon>Sphingobacteriales</taxon>
        <taxon>Sphingobacteriaceae</taxon>
        <taxon>Pedobacter</taxon>
    </lineage>
</organism>
<dbReference type="PANTHER" id="PTHR24321">
    <property type="entry name" value="DEHYDROGENASES, SHORT CHAIN"/>
    <property type="match status" value="1"/>
</dbReference>
<dbReference type="InterPro" id="IPR036291">
    <property type="entry name" value="NAD(P)-bd_dom_sf"/>
</dbReference>
<protein>
    <submittedName>
        <fullName evidence="3">NAD(P)-dependent dehydrogenase, short-chain alcohol dehydrogenase family</fullName>
    </submittedName>
</protein>
<dbReference type="SUPFAM" id="SSF51735">
    <property type="entry name" value="NAD(P)-binding Rossmann-fold domains"/>
    <property type="match status" value="1"/>
</dbReference>
<dbReference type="PRINTS" id="PR00080">
    <property type="entry name" value="SDRFAMILY"/>
</dbReference>
<accession>A0A521DG95</accession>
<dbReference type="NCBIfam" id="NF005559">
    <property type="entry name" value="PRK07231.1"/>
    <property type="match status" value="1"/>
</dbReference>
<dbReference type="Pfam" id="PF13561">
    <property type="entry name" value="adh_short_C2"/>
    <property type="match status" value="1"/>
</dbReference>
<dbReference type="GO" id="GO:0016491">
    <property type="term" value="F:oxidoreductase activity"/>
    <property type="evidence" value="ECO:0007669"/>
    <property type="project" value="UniProtKB-KW"/>
</dbReference>
<reference evidence="3 4" key="1">
    <citation type="submission" date="2017-05" db="EMBL/GenBank/DDBJ databases">
        <authorList>
            <person name="Varghese N."/>
            <person name="Submissions S."/>
        </authorList>
    </citation>
    <scope>NUCLEOTIDE SEQUENCE [LARGE SCALE GENOMIC DNA]</scope>
    <source>
        <strain evidence="3 4">DSM 19036</strain>
    </source>
</reference>
<dbReference type="RefSeq" id="WP_142528452.1">
    <property type="nucleotide sequence ID" value="NZ_CBCSJO010000005.1"/>
</dbReference>
<proteinExistence type="inferred from homology"/>
<dbReference type="Gene3D" id="3.40.50.720">
    <property type="entry name" value="NAD(P)-binding Rossmann-like Domain"/>
    <property type="match status" value="1"/>
</dbReference>